<dbReference type="Pfam" id="PF04972">
    <property type="entry name" value="BON"/>
    <property type="match status" value="1"/>
</dbReference>
<accession>A0A0A0M8Z0</accession>
<name>A0A0A0M8Z0_9GAMM</name>
<gene>
    <name evidence="3" type="ORF">N791_03260</name>
</gene>
<feature type="compositionally biased region" description="Low complexity" evidence="1">
    <location>
        <begin position="345"/>
        <end position="358"/>
    </location>
</feature>
<feature type="domain" description="BON" evidence="2">
    <location>
        <begin position="210"/>
        <end position="278"/>
    </location>
</feature>
<reference evidence="3 4" key="1">
    <citation type="submission" date="2013-08" db="EMBL/GenBank/DDBJ databases">
        <title>Genomic analysis of Lysobacter defluvii.</title>
        <authorList>
            <person name="Wang Q."/>
            <person name="Wang G."/>
        </authorList>
    </citation>
    <scope>NUCLEOTIDE SEQUENCE [LARGE SCALE GENOMIC DNA]</scope>
    <source>
        <strain evidence="3 4">IMMIB APB-9</strain>
    </source>
</reference>
<dbReference type="EMBL" id="AVBH01000014">
    <property type="protein sequence ID" value="KGO99473.1"/>
    <property type="molecule type" value="Genomic_DNA"/>
</dbReference>
<feature type="compositionally biased region" description="Gly residues" evidence="1">
    <location>
        <begin position="280"/>
        <end position="295"/>
    </location>
</feature>
<feature type="compositionally biased region" description="Gly residues" evidence="1">
    <location>
        <begin position="180"/>
        <end position="200"/>
    </location>
</feature>
<dbReference type="InterPro" id="IPR051686">
    <property type="entry name" value="Lipoprotein_DolP"/>
</dbReference>
<feature type="compositionally biased region" description="Low complexity" evidence="1">
    <location>
        <begin position="307"/>
        <end position="323"/>
    </location>
</feature>
<dbReference type="InterPro" id="IPR007055">
    <property type="entry name" value="BON_dom"/>
</dbReference>
<dbReference type="SMART" id="SM00749">
    <property type="entry name" value="BON"/>
    <property type="match status" value="1"/>
</dbReference>
<feature type="compositionally biased region" description="Basic and acidic residues" evidence="1">
    <location>
        <begin position="37"/>
        <end position="51"/>
    </location>
</feature>
<feature type="region of interest" description="Disordered" evidence="1">
    <location>
        <begin position="274"/>
        <end position="379"/>
    </location>
</feature>
<dbReference type="PANTHER" id="PTHR34606">
    <property type="entry name" value="BON DOMAIN-CONTAINING PROTEIN"/>
    <property type="match status" value="1"/>
</dbReference>
<sequence length="379" mass="39299">MRNQHNDVGDELKAVAQDMLALGARAMQTGRNWLNDWRNDMNERSRGEHHQHGGQRGPDTGRSQWQQSRPHQQGQASHGSDYYASQDYGRAQAYGREGLHSEYGSYGGSARGHGGDHRDNRFGEREGGGRGSYAWQRDDRRGTGYGSSSGYGSPQEHSYASDSWDRPSFVNPADTQSSGGQAGAGGYASGQYGSAGGRYRGFGPRNYTRSDSRIHEDLCERLTEDPDVDASDIEVSVSNGTVTLEGTVEQRWMKHRAEDLADACGGVRHVENRIRVQSGSMGGGGSQGFRSGGQGEQERRASGGTETGAPSTPTSRAASSGSSSGSGSGAGSASGSGSGTGAGSSMGSAGSGSTSGSNTGTGSGSSTGSSQPGSSGANR</sequence>
<feature type="region of interest" description="Disordered" evidence="1">
    <location>
        <begin position="36"/>
        <end position="210"/>
    </location>
</feature>
<dbReference type="STRING" id="1385515.GCA_000423325_02149"/>
<dbReference type="AlphaFoldDB" id="A0A0A0M8Z0"/>
<dbReference type="eggNOG" id="COG2823">
    <property type="taxonomic scope" value="Bacteria"/>
</dbReference>
<dbReference type="PROSITE" id="PS50914">
    <property type="entry name" value="BON"/>
    <property type="match status" value="1"/>
</dbReference>
<feature type="compositionally biased region" description="Low complexity" evidence="1">
    <location>
        <begin position="366"/>
        <end position="379"/>
    </location>
</feature>
<proteinExistence type="predicted"/>
<evidence type="ECO:0000256" key="1">
    <source>
        <dbReference type="SAM" id="MobiDB-lite"/>
    </source>
</evidence>
<dbReference type="PANTHER" id="PTHR34606:SF15">
    <property type="entry name" value="BON DOMAIN-CONTAINING PROTEIN"/>
    <property type="match status" value="1"/>
</dbReference>
<dbReference type="Gene3D" id="3.30.1340.30">
    <property type="match status" value="1"/>
</dbReference>
<feature type="compositionally biased region" description="Polar residues" evidence="1">
    <location>
        <begin position="61"/>
        <end position="78"/>
    </location>
</feature>
<dbReference type="InterPro" id="IPR014004">
    <property type="entry name" value="Transpt-assoc_nodulatn_dom_bac"/>
</dbReference>
<dbReference type="RefSeq" id="WP_052106534.1">
    <property type="nucleotide sequence ID" value="NZ_AUHT01000011.1"/>
</dbReference>
<evidence type="ECO:0000313" key="3">
    <source>
        <dbReference type="EMBL" id="KGO99473.1"/>
    </source>
</evidence>
<feature type="compositionally biased region" description="Basic and acidic residues" evidence="1">
    <location>
        <begin position="113"/>
        <end position="128"/>
    </location>
</feature>
<keyword evidence="4" id="KW-1185">Reference proteome</keyword>
<protein>
    <recommendedName>
        <fullName evidence="2">BON domain-containing protein</fullName>
    </recommendedName>
</protein>
<evidence type="ECO:0000313" key="4">
    <source>
        <dbReference type="Proteomes" id="UP000030003"/>
    </source>
</evidence>
<comment type="caution">
    <text evidence="3">The sequence shown here is derived from an EMBL/GenBank/DDBJ whole genome shotgun (WGS) entry which is preliminary data.</text>
</comment>
<dbReference type="Proteomes" id="UP000030003">
    <property type="component" value="Unassembled WGS sequence"/>
</dbReference>
<organism evidence="3 4">
    <name type="scientific">Lysobacter defluvii IMMIB APB-9 = DSM 18482</name>
    <dbReference type="NCBI Taxonomy" id="1385515"/>
    <lineage>
        <taxon>Bacteria</taxon>
        <taxon>Pseudomonadati</taxon>
        <taxon>Pseudomonadota</taxon>
        <taxon>Gammaproteobacteria</taxon>
        <taxon>Lysobacterales</taxon>
        <taxon>Lysobacteraceae</taxon>
        <taxon>Novilysobacter</taxon>
    </lineage>
</organism>
<evidence type="ECO:0000259" key="2">
    <source>
        <dbReference type="PROSITE" id="PS50914"/>
    </source>
</evidence>
<feature type="compositionally biased region" description="Gly residues" evidence="1">
    <location>
        <begin position="324"/>
        <end position="344"/>
    </location>
</feature>